<evidence type="ECO:0000313" key="4">
    <source>
        <dbReference type="EMBL" id="TKC09461.1"/>
    </source>
</evidence>
<evidence type="ECO:0000313" key="5">
    <source>
        <dbReference type="Proteomes" id="UP000307244"/>
    </source>
</evidence>
<keyword evidence="3" id="KW-0812">Transmembrane</keyword>
<dbReference type="AlphaFoldDB" id="A0A4U1CNF0"/>
<name>A0A4U1CNF0_9SPHI</name>
<keyword evidence="2" id="KW-0175">Coiled coil</keyword>
<protein>
    <submittedName>
        <fullName evidence="4">Tetratricopeptide repeat protein</fullName>
    </submittedName>
</protein>
<comment type="caution">
    <text evidence="4">The sequence shown here is derived from an EMBL/GenBank/DDBJ whole genome shotgun (WGS) entry which is preliminary data.</text>
</comment>
<dbReference type="Proteomes" id="UP000307244">
    <property type="component" value="Unassembled WGS sequence"/>
</dbReference>
<dbReference type="SUPFAM" id="SSF46894">
    <property type="entry name" value="C-terminal effector domain of the bipartite response regulators"/>
    <property type="match status" value="1"/>
</dbReference>
<dbReference type="PROSITE" id="PS50293">
    <property type="entry name" value="TPR_REGION"/>
    <property type="match status" value="1"/>
</dbReference>
<dbReference type="Gene3D" id="1.25.40.10">
    <property type="entry name" value="Tetratricopeptide repeat domain"/>
    <property type="match status" value="2"/>
</dbReference>
<evidence type="ECO:0000256" key="1">
    <source>
        <dbReference type="PROSITE-ProRule" id="PRU00339"/>
    </source>
</evidence>
<dbReference type="SMART" id="SM00028">
    <property type="entry name" value="TPR"/>
    <property type="match status" value="5"/>
</dbReference>
<dbReference type="Pfam" id="PF13424">
    <property type="entry name" value="TPR_12"/>
    <property type="match status" value="2"/>
</dbReference>
<dbReference type="InterPro" id="IPR016032">
    <property type="entry name" value="Sig_transdc_resp-reg_C-effctor"/>
</dbReference>
<dbReference type="OrthoDB" id="1523128at2"/>
<sequence length="536" mass="62413">MKCSTPISLTILLWLFLVSGPVVMAQEIKDDFVSGGKEMKKFSKPDLLFLQLKKESAVHAANGDLAAQALSLRKMAELCYHLGHYKRALEYYIDAAKLFEKTKDNKLLAYNYLELGTLHYYNRDTVQSGKCYKEAMVIFRKLKDQQGIATTLAKMGHLLEKKQQYKAAFDYQQRALKLYSAIADKAGMAKAYENLGSIYEDLARYEQSMSYFQSALQLYRETGEDIASLEVGNNIGDIYRKTNRYEKALQQYFEVLAQAKKQDEMYQTNSAYRDIAKTYHLMRKNDLAYTYSEESRACLLQIYSMEGNKQMAFIQALNDVERKNNEIRELQNARKINSIIIIAAIVVTLLLVFSVLLILSRQRIKLENLETQRQLMEADLRNQKMEETQLKFDIEARSKELSTQVLHVIQKNQLLENLKHQLEEIIKDEKRDQKKQLRQVIQQINLNFNNDSYWLEFRQLFEKIHHSFFDKLNRRFPGLTSTDLKLISLLKMNMDSGDTASMLAISQDSLRIARYRLRKKLNLDQGENLVAFLQSI</sequence>
<dbReference type="EMBL" id="SWBQ01000001">
    <property type="protein sequence ID" value="TKC09461.1"/>
    <property type="molecule type" value="Genomic_DNA"/>
</dbReference>
<feature type="coiled-coil region" evidence="2">
    <location>
        <begin position="359"/>
        <end position="447"/>
    </location>
</feature>
<accession>A0A4U1CNF0</accession>
<organism evidence="4 5">
    <name type="scientific">Pedobacter frigoris</name>
    <dbReference type="NCBI Taxonomy" id="2571272"/>
    <lineage>
        <taxon>Bacteria</taxon>
        <taxon>Pseudomonadati</taxon>
        <taxon>Bacteroidota</taxon>
        <taxon>Sphingobacteriia</taxon>
        <taxon>Sphingobacteriales</taxon>
        <taxon>Sphingobacteriaceae</taxon>
        <taxon>Pedobacter</taxon>
    </lineage>
</organism>
<evidence type="ECO:0000256" key="2">
    <source>
        <dbReference type="SAM" id="Coils"/>
    </source>
</evidence>
<proteinExistence type="predicted"/>
<dbReference type="PROSITE" id="PS50005">
    <property type="entry name" value="TPR"/>
    <property type="match status" value="2"/>
</dbReference>
<feature type="repeat" description="TPR" evidence="1">
    <location>
        <begin position="189"/>
        <end position="222"/>
    </location>
</feature>
<dbReference type="GO" id="GO:0003677">
    <property type="term" value="F:DNA binding"/>
    <property type="evidence" value="ECO:0007669"/>
    <property type="project" value="InterPro"/>
</dbReference>
<dbReference type="InterPro" id="IPR019734">
    <property type="entry name" value="TPR_rpt"/>
</dbReference>
<dbReference type="SUPFAM" id="SSF48452">
    <property type="entry name" value="TPR-like"/>
    <property type="match status" value="1"/>
</dbReference>
<dbReference type="InterPro" id="IPR011990">
    <property type="entry name" value="TPR-like_helical_dom_sf"/>
</dbReference>
<feature type="transmembrane region" description="Helical" evidence="3">
    <location>
        <begin position="339"/>
        <end position="359"/>
    </location>
</feature>
<feature type="repeat" description="TPR" evidence="1">
    <location>
        <begin position="229"/>
        <end position="262"/>
    </location>
</feature>
<keyword evidence="1" id="KW-0802">TPR repeat</keyword>
<dbReference type="GO" id="GO:0006355">
    <property type="term" value="P:regulation of DNA-templated transcription"/>
    <property type="evidence" value="ECO:0007669"/>
    <property type="project" value="InterPro"/>
</dbReference>
<keyword evidence="3" id="KW-1133">Transmembrane helix</keyword>
<keyword evidence="3" id="KW-0472">Membrane</keyword>
<reference evidence="4 5" key="1">
    <citation type="submission" date="2019-04" db="EMBL/GenBank/DDBJ databases">
        <title>Pedobacter sp. RP-3-15 sp. nov., isolated from Arctic soil.</title>
        <authorList>
            <person name="Dahal R.H."/>
            <person name="Kim D.-U."/>
        </authorList>
    </citation>
    <scope>NUCLEOTIDE SEQUENCE [LARGE SCALE GENOMIC DNA]</scope>
    <source>
        <strain evidence="4 5">RP-3-15</strain>
    </source>
</reference>
<dbReference type="RefSeq" id="WP_136834872.1">
    <property type="nucleotide sequence ID" value="NZ_SWBQ01000001.1"/>
</dbReference>
<dbReference type="PANTHER" id="PTHR10098">
    <property type="entry name" value="RAPSYN-RELATED"/>
    <property type="match status" value="1"/>
</dbReference>
<keyword evidence="5" id="KW-1185">Reference proteome</keyword>
<evidence type="ECO:0000256" key="3">
    <source>
        <dbReference type="SAM" id="Phobius"/>
    </source>
</evidence>
<gene>
    <name evidence="4" type="ORF">FA047_05040</name>
</gene>